<dbReference type="GO" id="GO:0032259">
    <property type="term" value="P:methylation"/>
    <property type="evidence" value="ECO:0007669"/>
    <property type="project" value="UniProtKB-KW"/>
</dbReference>
<name>A0A0A1TPR8_9HYPO</name>
<dbReference type="InterPro" id="IPR029063">
    <property type="entry name" value="SAM-dependent_MTases_sf"/>
</dbReference>
<gene>
    <name evidence="6" type="ORF">VHEMI09133</name>
</gene>
<dbReference type="SUPFAM" id="SSF46785">
    <property type="entry name" value="Winged helix' DNA-binding domain"/>
    <property type="match status" value="1"/>
</dbReference>
<dbReference type="HOGENOM" id="CLU_005533_1_4_1"/>
<dbReference type="Gene3D" id="1.10.10.10">
    <property type="entry name" value="Winged helix-like DNA-binding domain superfamily/Winged helix DNA-binding domain"/>
    <property type="match status" value="1"/>
</dbReference>
<reference evidence="6 7" key="1">
    <citation type="journal article" date="2015" name="Genome Announc.">
        <title>Draft Genome Sequence and Gene Annotation of the Entomopathogenic Fungus Verticillium hemipterigenum.</title>
        <authorList>
            <person name="Horn F."/>
            <person name="Habel A."/>
            <person name="Scharf D.H."/>
            <person name="Dworschak J."/>
            <person name="Brakhage A.A."/>
            <person name="Guthke R."/>
            <person name="Hertweck C."/>
            <person name="Linde J."/>
        </authorList>
    </citation>
    <scope>NUCLEOTIDE SEQUENCE [LARGE SCALE GENOMIC DNA]</scope>
</reference>
<keyword evidence="2" id="KW-0808">Transferase</keyword>
<dbReference type="GO" id="GO:0008171">
    <property type="term" value="F:O-methyltransferase activity"/>
    <property type="evidence" value="ECO:0007669"/>
    <property type="project" value="InterPro"/>
</dbReference>
<keyword evidence="7" id="KW-1185">Reference proteome</keyword>
<evidence type="ECO:0000256" key="1">
    <source>
        <dbReference type="ARBA" id="ARBA00022603"/>
    </source>
</evidence>
<dbReference type="SUPFAM" id="SSF53335">
    <property type="entry name" value="S-adenosyl-L-methionine-dependent methyltransferases"/>
    <property type="match status" value="1"/>
</dbReference>
<dbReference type="PROSITE" id="PS51683">
    <property type="entry name" value="SAM_OMT_II"/>
    <property type="match status" value="1"/>
</dbReference>
<feature type="region of interest" description="Disordered" evidence="4">
    <location>
        <begin position="1"/>
        <end position="37"/>
    </location>
</feature>
<dbReference type="InterPro" id="IPR036388">
    <property type="entry name" value="WH-like_DNA-bd_sf"/>
</dbReference>
<evidence type="ECO:0000256" key="3">
    <source>
        <dbReference type="ARBA" id="ARBA00022691"/>
    </source>
</evidence>
<proteinExistence type="predicted"/>
<dbReference type="InterPro" id="IPR016461">
    <property type="entry name" value="COMT-like"/>
</dbReference>
<organism evidence="6 7">
    <name type="scientific">[Torrubiella] hemipterigena</name>
    <dbReference type="NCBI Taxonomy" id="1531966"/>
    <lineage>
        <taxon>Eukaryota</taxon>
        <taxon>Fungi</taxon>
        <taxon>Dikarya</taxon>
        <taxon>Ascomycota</taxon>
        <taxon>Pezizomycotina</taxon>
        <taxon>Sordariomycetes</taxon>
        <taxon>Hypocreomycetidae</taxon>
        <taxon>Hypocreales</taxon>
        <taxon>Clavicipitaceae</taxon>
        <taxon>Clavicipitaceae incertae sedis</taxon>
        <taxon>'Torrubiella' clade</taxon>
    </lineage>
</organism>
<dbReference type="InterPro" id="IPR036390">
    <property type="entry name" value="WH_DNA-bd_sf"/>
</dbReference>
<dbReference type="Pfam" id="PF00891">
    <property type="entry name" value="Methyltransf_2"/>
    <property type="match status" value="1"/>
</dbReference>
<dbReference type="EMBL" id="CDHN01000005">
    <property type="protein sequence ID" value="CEJ93553.1"/>
    <property type="molecule type" value="Genomic_DNA"/>
</dbReference>
<accession>A0A0A1TPR8</accession>
<protein>
    <recommendedName>
        <fullName evidence="5">O-methyltransferase C-terminal domain-containing protein</fullName>
    </recommendedName>
</protein>
<dbReference type="AlphaFoldDB" id="A0A0A1TPR8"/>
<evidence type="ECO:0000256" key="4">
    <source>
        <dbReference type="SAM" id="MobiDB-lite"/>
    </source>
</evidence>
<dbReference type="InterPro" id="IPR001077">
    <property type="entry name" value="COMT_C"/>
</dbReference>
<evidence type="ECO:0000313" key="7">
    <source>
        <dbReference type="Proteomes" id="UP000039046"/>
    </source>
</evidence>
<dbReference type="Proteomes" id="UP000039046">
    <property type="component" value="Unassembled WGS sequence"/>
</dbReference>
<sequence>MGKFKMPTWLHGHPPPASDTQRKKNNRKSLSSSFTTNGKTSATLVVPELDDAASKQSSDISSQMVLLARIISEQTAKLENYMRTHDLPSPGLTSGSPADFPRLPDDMQDARMKIIFATKELSALAHGPRESVRWGVWGFLDVLSLQIINHYRIANLVPVDGEISYKDLQTKTTLDPINLARIVRHAMTNYIFHEPKPGFVAHTAASRVLAEDPDLQDWIGFNSEDIFPSAGSTIDALKTHPEATSLTRSGFTFAFDTVDKESMFATIGKEPVRAKRLAGAMASLTGGEGYEIHHFVNHVNLEEVDAAGGTFVDIGGSHGFMSVALAKKWKKMKFVVQDLQKTIESAPTPICEDADVAGRIELQTHDFFTEQPVRGADVYFFRWIIHNYSTPYAVKILKSLVPSLKPGARILINDNCLRPVGAENPWDEKITRGMDLIMLVLLNAQERDEEEFRKLFHEADPRFEFKGVSRSEGCRMSVVEAVWNPKEAEDDDEEEE</sequence>
<dbReference type="OrthoDB" id="2410195at2759"/>
<evidence type="ECO:0000313" key="6">
    <source>
        <dbReference type="EMBL" id="CEJ93553.1"/>
    </source>
</evidence>
<keyword evidence="3" id="KW-0949">S-adenosyl-L-methionine</keyword>
<keyword evidence="1" id="KW-0489">Methyltransferase</keyword>
<evidence type="ECO:0000259" key="5">
    <source>
        <dbReference type="Pfam" id="PF00891"/>
    </source>
</evidence>
<dbReference type="PANTHER" id="PTHR43712:SF16">
    <property type="entry name" value="O-METHYLTRANSFERASE ELCB"/>
    <property type="match status" value="1"/>
</dbReference>
<dbReference type="Gene3D" id="3.40.50.150">
    <property type="entry name" value="Vaccinia Virus protein VP39"/>
    <property type="match status" value="1"/>
</dbReference>
<dbReference type="PANTHER" id="PTHR43712">
    <property type="entry name" value="PUTATIVE (AFU_ORTHOLOGUE AFUA_4G14580)-RELATED"/>
    <property type="match status" value="1"/>
</dbReference>
<evidence type="ECO:0000256" key="2">
    <source>
        <dbReference type="ARBA" id="ARBA00022679"/>
    </source>
</evidence>
<feature type="domain" description="O-methyltransferase C-terminal" evidence="5">
    <location>
        <begin position="309"/>
        <end position="459"/>
    </location>
</feature>